<proteinExistence type="predicted"/>
<dbReference type="InterPro" id="IPR012933">
    <property type="entry name" value="HicA_mRNA_interferase"/>
</dbReference>
<keyword evidence="1" id="KW-0732">Signal</keyword>
<reference evidence="2" key="1">
    <citation type="submission" date="2007-04" db="EMBL/GenBank/DDBJ databases">
        <title>Complete sequence of plasmid pRSPA02 of Rhodobacter sphaeroides ATCC 17025.</title>
        <authorList>
            <consortium name="US DOE Joint Genome Institute"/>
            <person name="Copeland A."/>
            <person name="Lucas S."/>
            <person name="Lapidus A."/>
            <person name="Barry K."/>
            <person name="Detter J.C."/>
            <person name="Glavina del Rio T."/>
            <person name="Hammon N."/>
            <person name="Israni S."/>
            <person name="Dalin E."/>
            <person name="Tice H."/>
            <person name="Pitluck S."/>
            <person name="Chertkov O."/>
            <person name="Brettin T."/>
            <person name="Bruce D."/>
            <person name="Han C."/>
            <person name="Schmutz J."/>
            <person name="Larimer F."/>
            <person name="Land M."/>
            <person name="Hauser L."/>
            <person name="Kyrpides N."/>
            <person name="Kim E."/>
            <person name="Richardson P."/>
            <person name="Mackenzie C."/>
            <person name="Choudhary M."/>
            <person name="Donohue T.J."/>
            <person name="Kaplan S."/>
        </authorList>
    </citation>
    <scope>NUCLEOTIDE SEQUENCE [LARGE SCALE GENOMIC DNA]</scope>
    <source>
        <strain evidence="2">ATCC 17025</strain>
        <plasmid evidence="2">pRSPA02</plasmid>
    </source>
</reference>
<evidence type="ECO:0000313" key="2">
    <source>
        <dbReference type="EMBL" id="ABP73032.1"/>
    </source>
</evidence>
<dbReference type="EMBL" id="CP000663">
    <property type="protein sequence ID" value="ABP73032.1"/>
    <property type="molecule type" value="Genomic_DNA"/>
</dbReference>
<geneLocation type="plasmid" evidence="2">
    <name>pRSPA02</name>
</geneLocation>
<evidence type="ECO:0000256" key="1">
    <source>
        <dbReference type="SAM" id="SignalP"/>
    </source>
</evidence>
<organism evidence="2">
    <name type="scientific">Cereibacter sphaeroides (strain ATCC 17025 / ATH 2.4.3)</name>
    <name type="common">Rhodobacter sphaeroides</name>
    <dbReference type="NCBI Taxonomy" id="349102"/>
    <lineage>
        <taxon>Bacteria</taxon>
        <taxon>Pseudomonadati</taxon>
        <taxon>Pseudomonadota</taxon>
        <taxon>Alphaproteobacteria</taxon>
        <taxon>Rhodobacterales</taxon>
        <taxon>Paracoccaceae</taxon>
        <taxon>Cereibacter</taxon>
    </lineage>
</organism>
<protein>
    <recommendedName>
        <fullName evidence="3">Type II toxin-antitoxin system HicA family toxin</fullName>
    </recommendedName>
</protein>
<feature type="chain" id="PRO_5002675185" description="Type II toxin-antitoxin system HicA family toxin" evidence="1">
    <location>
        <begin position="28"/>
        <end position="113"/>
    </location>
</feature>
<dbReference type="GO" id="GO:0003729">
    <property type="term" value="F:mRNA binding"/>
    <property type="evidence" value="ECO:0007669"/>
    <property type="project" value="InterPro"/>
</dbReference>
<dbReference type="Pfam" id="PF07927">
    <property type="entry name" value="HicA_toxin"/>
    <property type="match status" value="1"/>
</dbReference>
<dbReference type="KEGG" id="rsq:Rsph17025_4181"/>
<dbReference type="HOGENOM" id="CLU_164851_0_0_5"/>
<evidence type="ECO:0008006" key="3">
    <source>
        <dbReference type="Google" id="ProtNLM"/>
    </source>
</evidence>
<dbReference type="AlphaFoldDB" id="A4X068"/>
<accession>A4X068</accession>
<keyword evidence="2" id="KW-0614">Plasmid</keyword>
<sequence length="113" mass="12690" precursor="true">MISRRRMSAWCNRTHFMLAFFASNSHLAPMNSKHRKTLAAVFTDPVSGTIEWAAVESLLLAVGARLIEGSGSRVRLEKDGEVATFHGPHPAKEAKRYQVRDARDFLERIGVRP</sequence>
<name>A4X068_CERS5</name>
<gene>
    <name evidence="2" type="ordered locus">Rsph17025_4181</name>
</gene>
<feature type="signal peptide" evidence="1">
    <location>
        <begin position="1"/>
        <end position="27"/>
    </location>
</feature>